<keyword evidence="1" id="KW-1133">Transmembrane helix</keyword>
<reference evidence="2" key="2">
    <citation type="submission" date="2023-05" db="EMBL/GenBank/DDBJ databases">
        <authorList>
            <person name="Fouks B."/>
        </authorList>
    </citation>
    <scope>NUCLEOTIDE SEQUENCE</scope>
    <source>
        <strain evidence="2">Stay&amp;Tobe</strain>
        <tissue evidence="2">Testes</tissue>
    </source>
</reference>
<dbReference type="AlphaFoldDB" id="A0AAD8EMQ3"/>
<sequence>RPVAFTAGVAMMTLKKISGLMHAFMPLSFFLLILKCVIFCDGKQIKVAWK</sequence>
<evidence type="ECO:0000256" key="1">
    <source>
        <dbReference type="SAM" id="Phobius"/>
    </source>
</evidence>
<feature type="non-terminal residue" evidence="2">
    <location>
        <position position="1"/>
    </location>
</feature>
<protein>
    <submittedName>
        <fullName evidence="2">Uncharacterized protein</fullName>
    </submittedName>
</protein>
<evidence type="ECO:0000313" key="2">
    <source>
        <dbReference type="EMBL" id="KAJ9595918.1"/>
    </source>
</evidence>
<reference evidence="2" key="1">
    <citation type="journal article" date="2023" name="IScience">
        <title>Live-bearing cockroach genome reveals convergent evolutionary mechanisms linked to viviparity in insects and beyond.</title>
        <authorList>
            <person name="Fouks B."/>
            <person name="Harrison M.C."/>
            <person name="Mikhailova A.A."/>
            <person name="Marchal E."/>
            <person name="English S."/>
            <person name="Carruthers M."/>
            <person name="Jennings E.C."/>
            <person name="Chiamaka E.L."/>
            <person name="Frigard R.A."/>
            <person name="Pippel M."/>
            <person name="Attardo G.M."/>
            <person name="Benoit J.B."/>
            <person name="Bornberg-Bauer E."/>
            <person name="Tobe S.S."/>
        </authorList>
    </citation>
    <scope>NUCLEOTIDE SEQUENCE</scope>
    <source>
        <strain evidence="2">Stay&amp;Tobe</strain>
    </source>
</reference>
<proteinExistence type="predicted"/>
<organism evidence="2 3">
    <name type="scientific">Diploptera punctata</name>
    <name type="common">Pacific beetle cockroach</name>
    <dbReference type="NCBI Taxonomy" id="6984"/>
    <lineage>
        <taxon>Eukaryota</taxon>
        <taxon>Metazoa</taxon>
        <taxon>Ecdysozoa</taxon>
        <taxon>Arthropoda</taxon>
        <taxon>Hexapoda</taxon>
        <taxon>Insecta</taxon>
        <taxon>Pterygota</taxon>
        <taxon>Neoptera</taxon>
        <taxon>Polyneoptera</taxon>
        <taxon>Dictyoptera</taxon>
        <taxon>Blattodea</taxon>
        <taxon>Blaberoidea</taxon>
        <taxon>Blaberidae</taxon>
        <taxon>Diplopterinae</taxon>
        <taxon>Diploptera</taxon>
    </lineage>
</organism>
<feature type="transmembrane region" description="Helical" evidence="1">
    <location>
        <begin position="20"/>
        <end position="40"/>
    </location>
</feature>
<dbReference type="Proteomes" id="UP001233999">
    <property type="component" value="Unassembled WGS sequence"/>
</dbReference>
<keyword evidence="1" id="KW-0472">Membrane</keyword>
<comment type="caution">
    <text evidence="2">The sequence shown here is derived from an EMBL/GenBank/DDBJ whole genome shotgun (WGS) entry which is preliminary data.</text>
</comment>
<gene>
    <name evidence="2" type="ORF">L9F63_012891</name>
</gene>
<evidence type="ECO:0000313" key="3">
    <source>
        <dbReference type="Proteomes" id="UP001233999"/>
    </source>
</evidence>
<accession>A0AAD8EMQ3</accession>
<name>A0AAD8EMQ3_DIPPU</name>
<keyword evidence="1" id="KW-0812">Transmembrane</keyword>
<dbReference type="EMBL" id="JASPKZ010002304">
    <property type="protein sequence ID" value="KAJ9595918.1"/>
    <property type="molecule type" value="Genomic_DNA"/>
</dbReference>
<keyword evidence="3" id="KW-1185">Reference proteome</keyword>
<feature type="non-terminal residue" evidence="2">
    <location>
        <position position="50"/>
    </location>
</feature>